<dbReference type="Proteomes" id="UP000805193">
    <property type="component" value="Unassembled WGS sequence"/>
</dbReference>
<organism evidence="1 2">
    <name type="scientific">Ixodes persulcatus</name>
    <name type="common">Taiga tick</name>
    <dbReference type="NCBI Taxonomy" id="34615"/>
    <lineage>
        <taxon>Eukaryota</taxon>
        <taxon>Metazoa</taxon>
        <taxon>Ecdysozoa</taxon>
        <taxon>Arthropoda</taxon>
        <taxon>Chelicerata</taxon>
        <taxon>Arachnida</taxon>
        <taxon>Acari</taxon>
        <taxon>Parasitiformes</taxon>
        <taxon>Ixodida</taxon>
        <taxon>Ixodoidea</taxon>
        <taxon>Ixodidae</taxon>
        <taxon>Ixodinae</taxon>
        <taxon>Ixodes</taxon>
    </lineage>
</organism>
<evidence type="ECO:0000313" key="1">
    <source>
        <dbReference type="EMBL" id="KAG0445273.1"/>
    </source>
</evidence>
<dbReference type="EMBL" id="JABSTQ010000641">
    <property type="protein sequence ID" value="KAG0445273.1"/>
    <property type="molecule type" value="Genomic_DNA"/>
</dbReference>
<reference evidence="1 2" key="1">
    <citation type="journal article" date="2020" name="Cell">
        <title>Large-Scale Comparative Analyses of Tick Genomes Elucidate Their Genetic Diversity and Vector Capacities.</title>
        <authorList>
            <consortium name="Tick Genome and Microbiome Consortium (TIGMIC)"/>
            <person name="Jia N."/>
            <person name="Wang J."/>
            <person name="Shi W."/>
            <person name="Du L."/>
            <person name="Sun Y."/>
            <person name="Zhan W."/>
            <person name="Jiang J.F."/>
            <person name="Wang Q."/>
            <person name="Zhang B."/>
            <person name="Ji P."/>
            <person name="Bell-Sakyi L."/>
            <person name="Cui X.M."/>
            <person name="Yuan T.T."/>
            <person name="Jiang B.G."/>
            <person name="Yang W.F."/>
            <person name="Lam T.T."/>
            <person name="Chang Q.C."/>
            <person name="Ding S.J."/>
            <person name="Wang X.J."/>
            <person name="Zhu J.G."/>
            <person name="Ruan X.D."/>
            <person name="Zhao L."/>
            <person name="Wei J.T."/>
            <person name="Ye R.Z."/>
            <person name="Que T.C."/>
            <person name="Du C.H."/>
            <person name="Zhou Y.H."/>
            <person name="Cheng J.X."/>
            <person name="Dai P.F."/>
            <person name="Guo W.B."/>
            <person name="Han X.H."/>
            <person name="Huang E.J."/>
            <person name="Li L.F."/>
            <person name="Wei W."/>
            <person name="Gao Y.C."/>
            <person name="Liu J.Z."/>
            <person name="Shao H.Z."/>
            <person name="Wang X."/>
            <person name="Wang C.C."/>
            <person name="Yang T.C."/>
            <person name="Huo Q.B."/>
            <person name="Li W."/>
            <person name="Chen H.Y."/>
            <person name="Chen S.E."/>
            <person name="Zhou L.G."/>
            <person name="Ni X.B."/>
            <person name="Tian J.H."/>
            <person name="Sheng Y."/>
            <person name="Liu T."/>
            <person name="Pan Y.S."/>
            <person name="Xia L.Y."/>
            <person name="Li J."/>
            <person name="Zhao F."/>
            <person name="Cao W.C."/>
        </authorList>
    </citation>
    <scope>NUCLEOTIDE SEQUENCE [LARGE SCALE GENOMIC DNA]</scope>
    <source>
        <strain evidence="1">Iper-2018</strain>
    </source>
</reference>
<sequence>MLQSPGGPIVTALASIHRYKVSTRVDSFQYGNVSKSSSDAKVVYTEWSYNTMPTEPIVVTLKRTKTRTHQYSWQTQDAMSVDGSISIEVGLPKVVGGTASVRKTVSLTNTTGQVETVSQGYTVDVKVTVPPRKKAKIEWVITDVIQEIPWTAQIDIEGWFAVWFRWKVNDHYLWFYPVSRLEDPLLERTQEGVRYTASGIFTDVSGTEGQLRVSEYDIPEWLRVWDFEEVPTNVYTIPLPSPHDRRSSGHGLQDPEARARRLLRPSIRVVPQQKSVIALTLSLAAGRNCLPSHTRETSRQRRRYGYGPATQWYGPDHGPRAGPALVPGSGFTATFMKGPGRVRALH</sequence>
<gene>
    <name evidence="1" type="ORF">HPB47_017471</name>
</gene>
<evidence type="ECO:0000313" key="2">
    <source>
        <dbReference type="Proteomes" id="UP000805193"/>
    </source>
</evidence>
<accession>A0AC60R352</accession>
<comment type="caution">
    <text evidence="1">The sequence shown here is derived from an EMBL/GenBank/DDBJ whole genome shotgun (WGS) entry which is preliminary data.</text>
</comment>
<protein>
    <submittedName>
        <fullName evidence="1">Uncharacterized protein</fullName>
    </submittedName>
</protein>
<proteinExistence type="predicted"/>
<keyword evidence="2" id="KW-1185">Reference proteome</keyword>
<name>A0AC60R352_IXOPE</name>